<evidence type="ECO:0000256" key="3">
    <source>
        <dbReference type="PROSITE-ProRule" id="PRU01379"/>
    </source>
</evidence>
<reference evidence="6 7" key="1">
    <citation type="journal article" date="2010" name="Nature">
        <title>The Ectocarpus genome and the independent evolution of multicellularity in brown algae.</title>
        <authorList>
            <person name="Cock J.M."/>
            <person name="Sterck L."/>
            <person name="Rouze P."/>
            <person name="Scornet D."/>
            <person name="Allen A.E."/>
            <person name="Amoutzias G."/>
            <person name="Anthouard V."/>
            <person name="Artiguenave F."/>
            <person name="Aury J.M."/>
            <person name="Badger J.H."/>
            <person name="Beszteri B."/>
            <person name="Billiau K."/>
            <person name="Bonnet E."/>
            <person name="Bothwell J.H."/>
            <person name="Bowler C."/>
            <person name="Boyen C."/>
            <person name="Brownlee C."/>
            <person name="Carrano C.J."/>
            <person name="Charrier B."/>
            <person name="Cho G.Y."/>
            <person name="Coelho S.M."/>
            <person name="Collen J."/>
            <person name="Corre E."/>
            <person name="Da Silva C."/>
            <person name="Delage L."/>
            <person name="Delaroque N."/>
            <person name="Dittami S.M."/>
            <person name="Doulbeau S."/>
            <person name="Elias M."/>
            <person name="Farnham G."/>
            <person name="Gachon C.M."/>
            <person name="Gschloessl B."/>
            <person name="Heesch S."/>
            <person name="Jabbari K."/>
            <person name="Jubin C."/>
            <person name="Kawai H."/>
            <person name="Kimura K."/>
            <person name="Kloareg B."/>
            <person name="Kupper F.C."/>
            <person name="Lang D."/>
            <person name="Le Bail A."/>
            <person name="Leblanc C."/>
            <person name="Lerouge P."/>
            <person name="Lohr M."/>
            <person name="Lopez P.J."/>
            <person name="Martens C."/>
            <person name="Maumus F."/>
            <person name="Michel G."/>
            <person name="Miranda-Saavedra D."/>
            <person name="Morales J."/>
            <person name="Moreau H."/>
            <person name="Motomura T."/>
            <person name="Nagasato C."/>
            <person name="Napoli C.A."/>
            <person name="Nelson D.R."/>
            <person name="Nyvall-Collen P."/>
            <person name="Peters A.F."/>
            <person name="Pommier C."/>
            <person name="Potin P."/>
            <person name="Poulain J."/>
            <person name="Quesneville H."/>
            <person name="Read B."/>
            <person name="Rensing S.A."/>
            <person name="Ritter A."/>
            <person name="Rousvoal S."/>
            <person name="Samanta M."/>
            <person name="Samson G."/>
            <person name="Schroeder D.C."/>
            <person name="Segurens B."/>
            <person name="Strittmatter M."/>
            <person name="Tonon T."/>
            <person name="Tregear J.W."/>
            <person name="Valentin K."/>
            <person name="von Dassow P."/>
            <person name="Yamagishi T."/>
            <person name="Van de Peer Y."/>
            <person name="Wincker P."/>
        </authorList>
    </citation>
    <scope>NUCLEOTIDE SEQUENCE [LARGE SCALE GENOMIC DNA]</scope>
    <source>
        <strain evidence="7">Ec32 / CCAP1310/4</strain>
    </source>
</reference>
<feature type="domain" description="Peptidase M14" evidence="5">
    <location>
        <begin position="187"/>
        <end position="452"/>
    </location>
</feature>
<evidence type="ECO:0000256" key="4">
    <source>
        <dbReference type="SAM" id="MobiDB-lite"/>
    </source>
</evidence>
<feature type="compositionally biased region" description="Polar residues" evidence="4">
    <location>
        <begin position="439"/>
        <end position="452"/>
    </location>
</feature>
<dbReference type="SUPFAM" id="SSF53187">
    <property type="entry name" value="Zn-dependent exopeptidases"/>
    <property type="match status" value="1"/>
</dbReference>
<evidence type="ECO:0000256" key="2">
    <source>
        <dbReference type="ARBA" id="ARBA00005988"/>
    </source>
</evidence>
<proteinExistence type="inferred from homology"/>
<dbReference type="InParanoid" id="D7G4C7"/>
<keyword evidence="7" id="KW-1185">Reference proteome</keyword>
<dbReference type="EMBL" id="FN649760">
    <property type="protein sequence ID" value="CBJ33673.1"/>
    <property type="molecule type" value="Genomic_DNA"/>
</dbReference>
<dbReference type="GO" id="GO:0008270">
    <property type="term" value="F:zinc ion binding"/>
    <property type="evidence" value="ECO:0007669"/>
    <property type="project" value="InterPro"/>
</dbReference>
<dbReference type="eggNOG" id="KOG3641">
    <property type="taxonomic scope" value="Eukaryota"/>
</dbReference>
<dbReference type="STRING" id="2880.D7G4C7"/>
<dbReference type="GO" id="GO:0004181">
    <property type="term" value="F:metallocarboxypeptidase activity"/>
    <property type="evidence" value="ECO:0007669"/>
    <property type="project" value="InterPro"/>
</dbReference>
<evidence type="ECO:0000256" key="1">
    <source>
        <dbReference type="ARBA" id="ARBA00001947"/>
    </source>
</evidence>
<organism evidence="6 7">
    <name type="scientific">Ectocarpus siliculosus</name>
    <name type="common">Brown alga</name>
    <name type="synonym">Conferva siliculosa</name>
    <dbReference type="NCBI Taxonomy" id="2880"/>
    <lineage>
        <taxon>Eukaryota</taxon>
        <taxon>Sar</taxon>
        <taxon>Stramenopiles</taxon>
        <taxon>Ochrophyta</taxon>
        <taxon>PX clade</taxon>
        <taxon>Phaeophyceae</taxon>
        <taxon>Ectocarpales</taxon>
        <taxon>Ectocarpaceae</taxon>
        <taxon>Ectocarpus</taxon>
    </lineage>
</organism>
<dbReference type="InterPro" id="IPR000834">
    <property type="entry name" value="Peptidase_M14"/>
</dbReference>
<comment type="cofactor">
    <cofactor evidence="1">
        <name>Zn(2+)</name>
        <dbReference type="ChEBI" id="CHEBI:29105"/>
    </cofactor>
</comment>
<dbReference type="Proteomes" id="UP000002630">
    <property type="component" value="Unassembled WGS sequence"/>
</dbReference>
<name>D7G4C7_ECTSI</name>
<dbReference type="Gene3D" id="3.40.630.10">
    <property type="entry name" value="Zn peptidases"/>
    <property type="match status" value="1"/>
</dbReference>
<comment type="caution">
    <text evidence="3">Lacks conserved residue(s) required for the propagation of feature annotation.</text>
</comment>
<accession>D7G4C7</accession>
<gene>
    <name evidence="6" type="ORF">Esi_0552_0007</name>
</gene>
<sequence>MSGCVAHTKAFVAWNTSNSIGHNQERVTTKSSCWLQVLLNIVNFSKTKSLYREGLAPVVCSRGRPHWNRIPSSQVLYYRSPKGPGNRMAYVMSFLFKFDVAAAAPYFFAYAFPYTYTDLQRYLYRDPYFVSWNGTRIRVFQLGIAAHEVLLSFIPGSHARDNASATKQFHLCTYTGRFIWCSYCCAAPFDVSSLFPDNMMASLERLKLPFLQREALCRTLQQRRVDLLTITAPEGEPGTRPLRERKWVFMSARVHPGETPAQFIIHGVIDFLTGESPRARALRGNVVFKIVPMLNPDGVVNGNYRCSYLGFDLNRHWLDPTAWAQPEILSVKTLVAELHEDPSVDLDFYVAAAAAGSANRKNKPRERQEGGGCSSNGKVRSSRAVARGKAAGELVEDDDTTAYSGVSSVFPRMLAANAPDFSFARSRFDADPNDWRQRFPTTTGCQGPKTSR</sequence>
<dbReference type="GO" id="GO:0006508">
    <property type="term" value="P:proteolysis"/>
    <property type="evidence" value="ECO:0007669"/>
    <property type="project" value="InterPro"/>
</dbReference>
<feature type="region of interest" description="Disordered" evidence="4">
    <location>
        <begin position="431"/>
        <end position="452"/>
    </location>
</feature>
<comment type="similarity">
    <text evidence="2 3">Belongs to the peptidase M14 family.</text>
</comment>
<dbReference type="Gene3D" id="2.60.40.3120">
    <property type="match status" value="1"/>
</dbReference>
<dbReference type="InterPro" id="IPR050821">
    <property type="entry name" value="Cytosolic_carboxypeptidase"/>
</dbReference>
<dbReference type="Pfam" id="PF00246">
    <property type="entry name" value="Peptidase_M14"/>
    <property type="match status" value="1"/>
</dbReference>
<protein>
    <submittedName>
        <fullName evidence="6">ATP/GTP binding protein-like 4</fullName>
    </submittedName>
</protein>
<dbReference type="PROSITE" id="PS52035">
    <property type="entry name" value="PEPTIDASE_M14"/>
    <property type="match status" value="1"/>
</dbReference>
<evidence type="ECO:0000259" key="5">
    <source>
        <dbReference type="PROSITE" id="PS52035"/>
    </source>
</evidence>
<dbReference type="OrthoDB" id="10253041at2759"/>
<dbReference type="AlphaFoldDB" id="D7G4C7"/>
<dbReference type="PANTHER" id="PTHR12756:SF9">
    <property type="entry name" value="CYTOSOLIC CARBOXYPEPTIDASE 6"/>
    <property type="match status" value="1"/>
</dbReference>
<dbReference type="PANTHER" id="PTHR12756">
    <property type="entry name" value="CYTOSOLIC CARBOXYPEPTIDASE"/>
    <property type="match status" value="1"/>
</dbReference>
<evidence type="ECO:0000313" key="6">
    <source>
        <dbReference type="EMBL" id="CBJ33673.1"/>
    </source>
</evidence>
<feature type="region of interest" description="Disordered" evidence="4">
    <location>
        <begin position="359"/>
        <end position="382"/>
    </location>
</feature>
<evidence type="ECO:0000313" key="7">
    <source>
        <dbReference type="Proteomes" id="UP000002630"/>
    </source>
</evidence>